<gene>
    <name evidence="1" type="ORF">BDY19DRAFT_951737</name>
</gene>
<evidence type="ECO:0000313" key="2">
    <source>
        <dbReference type="Proteomes" id="UP001055072"/>
    </source>
</evidence>
<accession>A0ACB8U168</accession>
<name>A0ACB8U168_9APHY</name>
<keyword evidence="2" id="KW-1185">Reference proteome</keyword>
<reference evidence="1" key="1">
    <citation type="journal article" date="2021" name="Environ. Microbiol.">
        <title>Gene family expansions and transcriptome signatures uncover fungal adaptations to wood decay.</title>
        <authorList>
            <person name="Hage H."/>
            <person name="Miyauchi S."/>
            <person name="Viragh M."/>
            <person name="Drula E."/>
            <person name="Min B."/>
            <person name="Chaduli D."/>
            <person name="Navarro D."/>
            <person name="Favel A."/>
            <person name="Norest M."/>
            <person name="Lesage-Meessen L."/>
            <person name="Balint B."/>
            <person name="Merenyi Z."/>
            <person name="de Eugenio L."/>
            <person name="Morin E."/>
            <person name="Martinez A.T."/>
            <person name="Baldrian P."/>
            <person name="Stursova M."/>
            <person name="Martinez M.J."/>
            <person name="Novotny C."/>
            <person name="Magnuson J.K."/>
            <person name="Spatafora J.W."/>
            <person name="Maurice S."/>
            <person name="Pangilinan J."/>
            <person name="Andreopoulos W."/>
            <person name="LaButti K."/>
            <person name="Hundley H."/>
            <person name="Na H."/>
            <person name="Kuo A."/>
            <person name="Barry K."/>
            <person name="Lipzen A."/>
            <person name="Henrissat B."/>
            <person name="Riley R."/>
            <person name="Ahrendt S."/>
            <person name="Nagy L.G."/>
            <person name="Grigoriev I.V."/>
            <person name="Martin F."/>
            <person name="Rosso M.N."/>
        </authorList>
    </citation>
    <scope>NUCLEOTIDE SEQUENCE</scope>
    <source>
        <strain evidence="1">CBS 384.51</strain>
    </source>
</reference>
<comment type="caution">
    <text evidence="1">The sequence shown here is derived from an EMBL/GenBank/DDBJ whole genome shotgun (WGS) entry which is preliminary data.</text>
</comment>
<dbReference type="Proteomes" id="UP001055072">
    <property type="component" value="Unassembled WGS sequence"/>
</dbReference>
<evidence type="ECO:0000313" key="1">
    <source>
        <dbReference type="EMBL" id="KAI0088062.1"/>
    </source>
</evidence>
<protein>
    <submittedName>
        <fullName evidence="1">Adenylate cyclase-like protein</fullName>
    </submittedName>
</protein>
<sequence>MGGVEYPLDRNIADMDGIINPNILPELNHTLPQQHPDPHSPASGFATSTESSAVSSDVSSIYQTYPSAISPSPPPPGPSFTHPWQPLRGGSAPKRKQGPHVFDFDRRISPNTPAPFPTPGIAPTGQEASWTAPESWEVEKGDDVVVVDSGSDVDDHAYNSSTSFNRNSSGRPLKKKTKRSTRMSMSIGGRSGDEKYKIRIYRAGNAYHLANLRLTDTVQQIIPYLNEKLLLDPERETHRLYLKERGRERMLGMTEKPASIVRRQLQQAGYEDVDDLQDQEDIQFLMKFVYKSNVIAPVDDNLHLDNYEMVDLTARALRTIPVLCHKHADEIVFLNLSRNPMVEIPLDFIQSCLALRELRLQNMAMKTVPRSVRHTVSLNRLDLSCNRITNLDDASLDSIPLKSLKLQNNGMEQLPWYFPRLRSLQELNISNNKFCQVPEVVCKVPGLMDLDISFNMISELPDEIGNLHLLEKLIMVGNQVSKFPHTCSAWTNLRDLDCRRNNISDLSPVSSLPKVETILADHNVIHSLNLSFGPHLGCLDASHNDITVLTAPPASETLFYTMTTLDISHAKLSSLDNLALSQLASLKELKVDHNSIRSLPDSIGELSQLQHLSCSNNQLYALPTSIGKLQRLGTLEFHNNSIKELPASMWNCASLSVINATSNVIKMLNEPKLQDETMSSLMTTSASSPSPLMPNIYVERKASSASSVGIRPAPPLAYSLKKLYLGENLLSEDHLHVLMVLKDLKVLNVSFNRIQLIPPAFLRSLSSLEELYLSGNELTALPNAELEALVNLRVLFLNGNKLQSLPQELGKIKSLTVLDVGSNLLRYNINNWEFDWNWNFNQNLRYLNLSGNKRLEIKPDHKAGPTHTKLDNFAMLKDLKVLGLMDVTITFEPNIPDDTEDRRVRTSLSEVYNMAYGIADTLGQSLTMFDFVQPEFRERKTEAIFGMFGRPSHIGSNNRISKYLQSRVTSFLAEEVDRVERQRNGTIVDAMRRTFLKLNKGLHDFLYARDLRRPSAISASGTIPPSVDYTSFKSGACGILLYFVGRTLYVAHAGSALAVMSRQGNAEVLTKMHDPFDRDETSRIRSAEGWVSPKGLVNDEVDVSRSFGFYYLLPVICARPDVLVKKLDELDEFVIIGNRGLWDFVSYQTAVDIVRKMPDPMLAAQKLRDFAMSYGAEGTTMIMVINVGDLFDSGRSRQHTLDPVSDDAYLAWIRNKKDDISNRDIDRLGTEVPAPTGHIALVFTDIRNSTHLWEANQGMQTAISSHNSLLRRHLRLCGGYEVKTEGDAFMCAFPTTLAAVWWCLTVQVQLLQVAWPLEILECEDGKEIYDDDGRLVARGLSVRMGIHCGRPIPDPDPTTKRMDYLGPVVNRASRINSSAAGGQIMCSADVIREINATVFRTDPPTEYSPLQSNAAIEGIRRLGVQILPFGEVKLKGLEVPESLSLIYPSELTGRHGMENLSGGSASGSRVQFSVEQMRELAMLALRLETLTSSRVFRPIPIRKNSIAKTEDETRLDSNPVYLYGNPDVLLPNMGTASDAELALLLDSLSSRIENALAALTMRQIMLLNKGDRGDLHARRSGSTFDVRVLQQLMSLLPSL</sequence>
<dbReference type="EMBL" id="MU274915">
    <property type="protein sequence ID" value="KAI0088062.1"/>
    <property type="molecule type" value="Genomic_DNA"/>
</dbReference>
<organism evidence="1 2">
    <name type="scientific">Irpex rosettiformis</name>
    <dbReference type="NCBI Taxonomy" id="378272"/>
    <lineage>
        <taxon>Eukaryota</taxon>
        <taxon>Fungi</taxon>
        <taxon>Dikarya</taxon>
        <taxon>Basidiomycota</taxon>
        <taxon>Agaricomycotina</taxon>
        <taxon>Agaricomycetes</taxon>
        <taxon>Polyporales</taxon>
        <taxon>Irpicaceae</taxon>
        <taxon>Irpex</taxon>
    </lineage>
</organism>
<proteinExistence type="predicted"/>